<dbReference type="Proteomes" id="UP000242770">
    <property type="component" value="Unassembled WGS sequence"/>
</dbReference>
<comment type="catalytic activity">
    <reaction evidence="10">
        <text>L-ornithine + NADH + O2 = N(5)-hydroxy-L-ornithine + NAD(+) + H2O</text>
        <dbReference type="Rhea" id="RHEA:41512"/>
        <dbReference type="ChEBI" id="CHEBI:15377"/>
        <dbReference type="ChEBI" id="CHEBI:15379"/>
        <dbReference type="ChEBI" id="CHEBI:46911"/>
        <dbReference type="ChEBI" id="CHEBI:57540"/>
        <dbReference type="ChEBI" id="CHEBI:57945"/>
        <dbReference type="ChEBI" id="CHEBI:78275"/>
        <dbReference type="EC" id="1.14.13.196"/>
    </reaction>
</comment>
<dbReference type="OrthoDB" id="3519933at2759"/>
<protein>
    <recommendedName>
        <fullName evidence="4">L-ornithine N(5)-monooxygenase [NAD(P)H]</fullName>
        <ecNumber evidence="4">1.14.13.196</ecNumber>
    </recommendedName>
</protein>
<evidence type="ECO:0000313" key="14">
    <source>
        <dbReference type="Proteomes" id="UP000242770"/>
    </source>
</evidence>
<evidence type="ECO:0000256" key="2">
    <source>
        <dbReference type="ARBA" id="ARBA00004924"/>
    </source>
</evidence>
<dbReference type="GO" id="GO:0006879">
    <property type="term" value="P:intracellular iron ion homeostasis"/>
    <property type="evidence" value="ECO:0007669"/>
    <property type="project" value="TreeGrafter"/>
</dbReference>
<comment type="similarity">
    <text evidence="3">Belongs to the lysine N(6)-hydroxylase/L-ornithine N(5)-oxygenase family.</text>
</comment>
<dbReference type="PANTHER" id="PTHR42802:SF1">
    <property type="entry name" value="L-ORNITHINE N(5)-MONOOXYGENASE"/>
    <property type="match status" value="1"/>
</dbReference>
<gene>
    <name evidence="13" type="primary">SSCI17650.1</name>
    <name evidence="12" type="ORF">SPSC_05861</name>
</gene>
<comment type="catalytic activity">
    <reaction evidence="9">
        <text>L-ornithine + NADPH + O2 = N(5)-hydroxy-L-ornithine + NADP(+) + H2O</text>
        <dbReference type="Rhea" id="RHEA:41508"/>
        <dbReference type="ChEBI" id="CHEBI:15377"/>
        <dbReference type="ChEBI" id="CHEBI:15379"/>
        <dbReference type="ChEBI" id="CHEBI:46911"/>
        <dbReference type="ChEBI" id="CHEBI:57783"/>
        <dbReference type="ChEBI" id="CHEBI:58349"/>
        <dbReference type="ChEBI" id="CHEBI:78275"/>
        <dbReference type="EC" id="1.14.13.196"/>
    </reaction>
</comment>
<dbReference type="AlphaFoldDB" id="A0A0F7S7D7"/>
<dbReference type="PANTHER" id="PTHR42802">
    <property type="entry name" value="MONOOXYGENASE"/>
    <property type="match status" value="1"/>
</dbReference>
<reference evidence="13" key="1">
    <citation type="submission" date="2014-06" db="EMBL/GenBank/DDBJ databases">
        <authorList>
            <person name="Berkman J.Paul."/>
        </authorList>
    </citation>
    <scope>NUCLEOTIDE SEQUENCE [LARGE SCALE GENOMIC DNA]</scope>
</reference>
<dbReference type="InterPro" id="IPR036188">
    <property type="entry name" value="FAD/NAD-bd_sf"/>
</dbReference>
<evidence type="ECO:0000256" key="8">
    <source>
        <dbReference type="ARBA" id="ARBA00023002"/>
    </source>
</evidence>
<proteinExistence type="inferred from homology"/>
<evidence type="ECO:0000256" key="6">
    <source>
        <dbReference type="ARBA" id="ARBA00022827"/>
    </source>
</evidence>
<evidence type="ECO:0000256" key="5">
    <source>
        <dbReference type="ARBA" id="ARBA00022630"/>
    </source>
</evidence>
<keyword evidence="8" id="KW-0560">Oxidoreductase</keyword>
<reference evidence="14" key="3">
    <citation type="submission" date="2014-06" db="EMBL/GenBank/DDBJ databases">
        <authorList>
            <person name="Berkman P.J."/>
        </authorList>
    </citation>
    <scope>NUCLEOTIDE SEQUENCE [LARGE SCALE GENOMIC DNA]</scope>
</reference>
<dbReference type="EMBL" id="LK056691">
    <property type="protein sequence ID" value="CDU25690.1"/>
    <property type="molecule type" value="Genomic_DNA"/>
</dbReference>
<dbReference type="SUPFAM" id="SSF51905">
    <property type="entry name" value="FAD/NAD(P)-binding domain"/>
    <property type="match status" value="2"/>
</dbReference>
<dbReference type="STRING" id="49012.A0A0F7S7D7"/>
<dbReference type="Gene3D" id="3.50.50.60">
    <property type="entry name" value="FAD/NAD(P)-binding domain"/>
    <property type="match status" value="1"/>
</dbReference>
<keyword evidence="6" id="KW-0274">FAD</keyword>
<evidence type="ECO:0000256" key="7">
    <source>
        <dbReference type="ARBA" id="ARBA00022857"/>
    </source>
</evidence>
<comment type="cofactor">
    <cofactor evidence="1">
        <name>FAD</name>
        <dbReference type="ChEBI" id="CHEBI:57692"/>
    </cofactor>
</comment>
<evidence type="ECO:0000256" key="1">
    <source>
        <dbReference type="ARBA" id="ARBA00001974"/>
    </source>
</evidence>
<dbReference type="InterPro" id="IPR025700">
    <property type="entry name" value="Lys/Orn_oxygenase"/>
</dbReference>
<comment type="pathway">
    <text evidence="2">Siderophore biosynthesis.</text>
</comment>
<feature type="region of interest" description="Disordered" evidence="11">
    <location>
        <begin position="512"/>
        <end position="544"/>
    </location>
</feature>
<evidence type="ECO:0000313" key="12">
    <source>
        <dbReference type="EMBL" id="CDU25690.1"/>
    </source>
</evidence>
<dbReference type="EC" id="1.14.13.196" evidence="4"/>
<dbReference type="EMBL" id="CCFA01000918">
    <property type="protein sequence ID" value="CDW96820.1"/>
    <property type="molecule type" value="Genomic_DNA"/>
</dbReference>
<evidence type="ECO:0000256" key="9">
    <source>
        <dbReference type="ARBA" id="ARBA00047598"/>
    </source>
</evidence>
<evidence type="ECO:0000256" key="4">
    <source>
        <dbReference type="ARBA" id="ARBA00012881"/>
    </source>
</evidence>
<evidence type="ECO:0000256" key="3">
    <source>
        <dbReference type="ARBA" id="ARBA00007588"/>
    </source>
</evidence>
<evidence type="ECO:0000313" key="13">
    <source>
        <dbReference type="EMBL" id="CDW96820.1"/>
    </source>
</evidence>
<dbReference type="Pfam" id="PF13434">
    <property type="entry name" value="Lys_Orn_oxgnase"/>
    <property type="match status" value="1"/>
</dbReference>
<feature type="compositionally biased region" description="Low complexity" evidence="11">
    <location>
        <begin position="522"/>
        <end position="544"/>
    </location>
</feature>
<keyword evidence="7" id="KW-0521">NADP</keyword>
<sequence length="654" mass="71785">MTAFAATCGVESSLAASTSSLQAMNGVSFSHSTVHKDQIYDLLGIGYGPAHLALSIALRESSEANEANFKFHFLEKRGYFAWHPALLLPGSQLQVSPLKDLVTLRDPTSTYSFYNYLHSHGRLARYINKEQGVPSRREWTSYLAWAARRMNEAVSYGQDVISIEPLTLASTVPDAKQDTLTVRPASGEEADALCLYRIRCRDEASGQVVTRYARNLSVAVGGVPKLPPVFEAAYAEQQSSSIPRIVHSGFYIPSLSKLEPALHKAASLRRSESVAGAPLDDSHRLRLAVIGAGQSSTEMLMNLHSRFPTAIVTMIFRASALVPSDDTGFVNSAAFDPERTDEFWQANETQRRKWLQEFKRTNYSVVRTDLLNELHDTMYDKYEVQLPEELQDPAEREEGRMEMRRCTEVDSVHPVEEGVELTLRDNLRNGKLETVRFDAVFVGTGFVRSPAKMPFLEQLKPFYPALDSEWMARDTSVEEDETAKMVDVEDDEVVERRRENVRGITRDYRLVPGSSMRSTVHSGKSSPGAGSDASSTSSQQTLASEGPLLDAANLPEPSLYVLGGNEATHGLSDSLLSIVAHRAGELTSSLLQRLPRTRRGTASSAATQTATATGNVESGKGTTTMAKARQAAEVVNEKLASLGGLQLNETNASS</sequence>
<organism evidence="13 14">
    <name type="scientific">Sporisorium scitamineum</name>
    <dbReference type="NCBI Taxonomy" id="49012"/>
    <lineage>
        <taxon>Eukaryota</taxon>
        <taxon>Fungi</taxon>
        <taxon>Dikarya</taxon>
        <taxon>Basidiomycota</taxon>
        <taxon>Ustilaginomycotina</taxon>
        <taxon>Ustilaginomycetes</taxon>
        <taxon>Ustilaginales</taxon>
        <taxon>Ustilaginaceae</taxon>
        <taxon>Sporisorium</taxon>
    </lineage>
</organism>
<keyword evidence="14" id="KW-1185">Reference proteome</keyword>
<dbReference type="GO" id="GO:0016491">
    <property type="term" value="F:oxidoreductase activity"/>
    <property type="evidence" value="ECO:0007669"/>
    <property type="project" value="UniProtKB-KW"/>
</dbReference>
<evidence type="ECO:0000256" key="11">
    <source>
        <dbReference type="SAM" id="MobiDB-lite"/>
    </source>
</evidence>
<keyword evidence="5" id="KW-0285">Flavoprotein</keyword>
<reference evidence="12" key="2">
    <citation type="submission" date="2014-06" db="EMBL/GenBank/DDBJ databases">
        <authorList>
            <person name="Ju J."/>
            <person name="Zhang J."/>
        </authorList>
    </citation>
    <scope>NUCLEOTIDE SEQUENCE</scope>
    <source>
        <strain evidence="12">SscI8</strain>
    </source>
</reference>
<evidence type="ECO:0000256" key="10">
    <source>
        <dbReference type="ARBA" id="ARBA00049248"/>
    </source>
</evidence>
<name>A0A0F7S7D7_9BASI</name>
<accession>A0A0F7S7D7</accession>